<dbReference type="InterPro" id="IPR036259">
    <property type="entry name" value="MFS_trans_sf"/>
</dbReference>
<feature type="domain" description="Major facilitator superfamily (MFS) profile" evidence="6">
    <location>
        <begin position="17"/>
        <end position="506"/>
    </location>
</feature>
<accession>A0A5B1BQA7</accession>
<dbReference type="Gene3D" id="1.20.1250.20">
    <property type="entry name" value="MFS general substrate transporter like domains"/>
    <property type="match status" value="1"/>
</dbReference>
<feature type="transmembrane region" description="Helical" evidence="5">
    <location>
        <begin position="108"/>
        <end position="133"/>
    </location>
</feature>
<dbReference type="PROSITE" id="PS50850">
    <property type="entry name" value="MFS"/>
    <property type="match status" value="1"/>
</dbReference>
<dbReference type="EMBL" id="VTZN01000086">
    <property type="protein sequence ID" value="KAA1249533.1"/>
    <property type="molecule type" value="Genomic_DNA"/>
</dbReference>
<feature type="transmembrane region" description="Helical" evidence="5">
    <location>
        <begin position="275"/>
        <end position="296"/>
    </location>
</feature>
<proteinExistence type="predicted"/>
<evidence type="ECO:0000256" key="3">
    <source>
        <dbReference type="ARBA" id="ARBA00022989"/>
    </source>
</evidence>
<dbReference type="GO" id="GO:0005886">
    <property type="term" value="C:plasma membrane"/>
    <property type="evidence" value="ECO:0007669"/>
    <property type="project" value="UniProtKB-SubCell"/>
</dbReference>
<dbReference type="PANTHER" id="PTHR42718">
    <property type="entry name" value="MAJOR FACILITATOR SUPERFAMILY MULTIDRUG TRANSPORTER MFSC"/>
    <property type="match status" value="1"/>
</dbReference>
<feature type="transmembrane region" description="Helical" evidence="5">
    <location>
        <begin position="235"/>
        <end position="254"/>
    </location>
</feature>
<evidence type="ECO:0000256" key="2">
    <source>
        <dbReference type="ARBA" id="ARBA00022692"/>
    </source>
</evidence>
<dbReference type="OrthoDB" id="9781469at2"/>
<evidence type="ECO:0000313" key="7">
    <source>
        <dbReference type="EMBL" id="KAA1249533.1"/>
    </source>
</evidence>
<evidence type="ECO:0000259" key="6">
    <source>
        <dbReference type="PROSITE" id="PS50850"/>
    </source>
</evidence>
<keyword evidence="4 5" id="KW-0472">Membrane</keyword>
<feature type="transmembrane region" description="Helical" evidence="5">
    <location>
        <begin position="145"/>
        <end position="165"/>
    </location>
</feature>
<dbReference type="GO" id="GO:0022857">
    <property type="term" value="F:transmembrane transporter activity"/>
    <property type="evidence" value="ECO:0007669"/>
    <property type="project" value="InterPro"/>
</dbReference>
<dbReference type="AlphaFoldDB" id="A0A5B1BQA7"/>
<feature type="transmembrane region" description="Helical" evidence="5">
    <location>
        <begin position="171"/>
        <end position="193"/>
    </location>
</feature>
<dbReference type="RefSeq" id="WP_149654632.1">
    <property type="nucleotide sequence ID" value="NZ_VTZN01000086.1"/>
</dbReference>
<evidence type="ECO:0000256" key="4">
    <source>
        <dbReference type="ARBA" id="ARBA00023136"/>
    </source>
</evidence>
<keyword evidence="2 5" id="KW-0812">Transmembrane</keyword>
<evidence type="ECO:0000313" key="8">
    <source>
        <dbReference type="Proteomes" id="UP000324701"/>
    </source>
</evidence>
<keyword evidence="8" id="KW-1185">Reference proteome</keyword>
<dbReference type="CDD" id="cd17321">
    <property type="entry name" value="MFS_MMR_MDR_like"/>
    <property type="match status" value="1"/>
</dbReference>
<dbReference type="InterPro" id="IPR020846">
    <property type="entry name" value="MFS_dom"/>
</dbReference>
<dbReference type="PANTHER" id="PTHR42718:SF42">
    <property type="entry name" value="EXPORT PROTEIN"/>
    <property type="match status" value="1"/>
</dbReference>
<comment type="subcellular location">
    <subcellularLocation>
        <location evidence="1">Cell membrane</location>
        <topology evidence="1">Multi-pass membrane protein</topology>
    </subcellularLocation>
</comment>
<dbReference type="Pfam" id="PF07690">
    <property type="entry name" value="MFS_1"/>
    <property type="match status" value="1"/>
</dbReference>
<feature type="transmembrane region" description="Helical" evidence="5">
    <location>
        <begin position="205"/>
        <end position="223"/>
    </location>
</feature>
<protein>
    <submittedName>
        <fullName evidence="7">MFS transporter</fullName>
    </submittedName>
</protein>
<evidence type="ECO:0000256" key="1">
    <source>
        <dbReference type="ARBA" id="ARBA00004651"/>
    </source>
</evidence>
<feature type="transmembrane region" description="Helical" evidence="5">
    <location>
        <begin position="59"/>
        <end position="75"/>
    </location>
</feature>
<feature type="transmembrane region" description="Helical" evidence="5">
    <location>
        <begin position="16"/>
        <end position="39"/>
    </location>
</feature>
<feature type="transmembrane region" description="Helical" evidence="5">
    <location>
        <begin position="336"/>
        <end position="355"/>
    </location>
</feature>
<sequence>MCLVSSRTVGPVRRNLALVVICLSIFIAGIDTTIVNVALPTLARDLKAGNAELQWIVDAYPLTAAAFLLAAGNLGDRYGRRGLLCFGLALFATTSAVAATTATPEALIAVRAAMGLGAASVFPTTLALITNIFTDPVKRAKAIGLWTATGSIGVAVGPIAGGWLVQHFPVGSIFLVNVPIAALAIVGSILFVPTSRDAARPSPDVAGLLLSAMGVTALTYTIIEAPNAGLVSQRTWAGFLAAVMVLVAFGWWELRSPHPMLELSIFANRRFSGGCLAVSAAYLALFGFVFVMTQYLQFLAAFTALETGLRLLPVAVGVFAASILTPGVAERIGTGGVVFMGLMIFAVAMAWSGTFRADTTYWAIGPAMALFGAGLGFTVAAATESVMGSLSLAAAGVGAAVASALRQLTGSLGVAIVGSVFASIYMNRLDHDASLLGLDPAVRGAMRQSMATAEHVIGQLPATQVSNARQAVESAFLSGLWVSCQMCAAIAVASAVVVVIVLPKRGAGREDDTTTPASAG</sequence>
<feature type="transmembrane region" description="Helical" evidence="5">
    <location>
        <begin position="82"/>
        <end position="102"/>
    </location>
</feature>
<comment type="caution">
    <text evidence="7">The sequence shown here is derived from an EMBL/GenBank/DDBJ whole genome shotgun (WGS) entry which is preliminary data.</text>
</comment>
<dbReference type="Proteomes" id="UP000324701">
    <property type="component" value="Unassembled WGS sequence"/>
</dbReference>
<keyword evidence="3 5" id="KW-1133">Transmembrane helix</keyword>
<gene>
    <name evidence="7" type="ORF">F0Q45_14665</name>
</gene>
<feature type="transmembrane region" description="Helical" evidence="5">
    <location>
        <begin position="404"/>
        <end position="426"/>
    </location>
</feature>
<evidence type="ECO:0000256" key="5">
    <source>
        <dbReference type="SAM" id="Phobius"/>
    </source>
</evidence>
<feature type="transmembrane region" description="Helical" evidence="5">
    <location>
        <begin position="361"/>
        <end position="383"/>
    </location>
</feature>
<dbReference type="InterPro" id="IPR011701">
    <property type="entry name" value="MFS"/>
</dbReference>
<name>A0A5B1BQA7_MYCSI</name>
<organism evidence="7 8">
    <name type="scientific">Mycobacterium simiae</name>
    <name type="common">Mycobacterium habana</name>
    <dbReference type="NCBI Taxonomy" id="1784"/>
    <lineage>
        <taxon>Bacteria</taxon>
        <taxon>Bacillati</taxon>
        <taxon>Actinomycetota</taxon>
        <taxon>Actinomycetes</taxon>
        <taxon>Mycobacteriales</taxon>
        <taxon>Mycobacteriaceae</taxon>
        <taxon>Mycobacterium</taxon>
        <taxon>Mycobacterium simiae complex</taxon>
    </lineage>
</organism>
<feature type="transmembrane region" description="Helical" evidence="5">
    <location>
        <begin position="480"/>
        <end position="502"/>
    </location>
</feature>
<reference evidence="7 8" key="1">
    <citation type="submission" date="2019-09" db="EMBL/GenBank/DDBJ databases">
        <title>Report of infection by Mycobacterium simiae a patient suffering from pulmonary tuberculosis.</title>
        <authorList>
            <person name="Mohanty P.S."/>
            <person name="Bansal A.K."/>
            <person name="Singh H."/>
            <person name="Sharma S."/>
            <person name="Patil S.A."/>
            <person name="Upadhaya P."/>
            <person name="Singh P.K."/>
            <person name="Kumar D."/>
            <person name="Kumar S."/>
            <person name="Singh R.K."/>
            <person name="Chaudhary B."/>
        </authorList>
    </citation>
    <scope>NUCLEOTIDE SEQUENCE [LARGE SCALE GENOMIC DNA]</scope>
    <source>
        <strain evidence="7 8">JAL-560-SIM</strain>
    </source>
</reference>
<dbReference type="SUPFAM" id="SSF103473">
    <property type="entry name" value="MFS general substrate transporter"/>
    <property type="match status" value="1"/>
</dbReference>